<name>A0A4U5M3J7_STECR</name>
<dbReference type="Gene3D" id="3.10.100.10">
    <property type="entry name" value="Mannose-Binding Protein A, subunit A"/>
    <property type="match status" value="1"/>
</dbReference>
<protein>
    <recommendedName>
        <fullName evidence="1">C-type lectin domain-containing protein</fullName>
    </recommendedName>
</protein>
<reference evidence="2 3" key="2">
    <citation type="journal article" date="2019" name="G3 (Bethesda)">
        <title>Hybrid Assembly of the Genome of the Entomopathogenic Nematode Steinernema carpocapsae Identifies the X-Chromosome.</title>
        <authorList>
            <person name="Serra L."/>
            <person name="Macchietto M."/>
            <person name="Macias-Munoz A."/>
            <person name="McGill C.J."/>
            <person name="Rodriguez I.M."/>
            <person name="Rodriguez B."/>
            <person name="Murad R."/>
            <person name="Mortazavi A."/>
        </authorList>
    </citation>
    <scope>NUCLEOTIDE SEQUENCE [LARGE SCALE GENOMIC DNA]</scope>
    <source>
        <strain evidence="2 3">ALL</strain>
    </source>
</reference>
<dbReference type="CDD" id="cd00037">
    <property type="entry name" value="CLECT"/>
    <property type="match status" value="1"/>
</dbReference>
<dbReference type="Pfam" id="PF00059">
    <property type="entry name" value="Lectin_C"/>
    <property type="match status" value="1"/>
</dbReference>
<dbReference type="AlphaFoldDB" id="A0A4U5M3J7"/>
<evidence type="ECO:0000313" key="2">
    <source>
        <dbReference type="EMBL" id="TKR63282.1"/>
    </source>
</evidence>
<dbReference type="InterPro" id="IPR001304">
    <property type="entry name" value="C-type_lectin-like"/>
</dbReference>
<dbReference type="PROSITE" id="PS50041">
    <property type="entry name" value="C_TYPE_LECTIN_2"/>
    <property type="match status" value="1"/>
</dbReference>
<sequence>MIKQRHDQTRPPVIVLASSVSVKCPETTSSSDVCRVAANLRSDNYTVITVGLSFHDLKYPDLGDLAYSECYKLTNNLDFAKKFGHQIGNLNCFCPQGDFQYYLDSCTRSSTCVRIIESPTTPEEGWKYCKQLDGSLVTITSSVKNKFLRDLGNQLIDDQLLVTGLTWRGAKNSWAWATGRKFDSEQFDGFQNEEQPDDVALNWSAAIEPNGNWIPVPFDNDDNIYLYACERLVEKSQYGFDHF</sequence>
<organism evidence="2 3">
    <name type="scientific">Steinernema carpocapsae</name>
    <name type="common">Entomopathogenic nematode</name>
    <dbReference type="NCBI Taxonomy" id="34508"/>
    <lineage>
        <taxon>Eukaryota</taxon>
        <taxon>Metazoa</taxon>
        <taxon>Ecdysozoa</taxon>
        <taxon>Nematoda</taxon>
        <taxon>Chromadorea</taxon>
        <taxon>Rhabditida</taxon>
        <taxon>Tylenchina</taxon>
        <taxon>Panagrolaimomorpha</taxon>
        <taxon>Strongyloidoidea</taxon>
        <taxon>Steinernematidae</taxon>
        <taxon>Steinernema</taxon>
    </lineage>
</organism>
<dbReference type="Proteomes" id="UP000298663">
    <property type="component" value="Unassembled WGS sequence"/>
</dbReference>
<evidence type="ECO:0000259" key="1">
    <source>
        <dbReference type="PROSITE" id="PS50041"/>
    </source>
</evidence>
<dbReference type="EMBL" id="AZBU02000010">
    <property type="protein sequence ID" value="TKR63282.1"/>
    <property type="molecule type" value="Genomic_DNA"/>
</dbReference>
<reference evidence="2 3" key="1">
    <citation type="journal article" date="2015" name="Genome Biol.">
        <title>Comparative genomics of Steinernema reveals deeply conserved gene regulatory networks.</title>
        <authorList>
            <person name="Dillman A.R."/>
            <person name="Macchietto M."/>
            <person name="Porter C.F."/>
            <person name="Rogers A."/>
            <person name="Williams B."/>
            <person name="Antoshechkin I."/>
            <person name="Lee M.M."/>
            <person name="Goodwin Z."/>
            <person name="Lu X."/>
            <person name="Lewis E.E."/>
            <person name="Goodrich-Blair H."/>
            <person name="Stock S.P."/>
            <person name="Adams B.J."/>
            <person name="Sternberg P.W."/>
            <person name="Mortazavi A."/>
        </authorList>
    </citation>
    <scope>NUCLEOTIDE SEQUENCE [LARGE SCALE GENOMIC DNA]</scope>
    <source>
        <strain evidence="2 3">ALL</strain>
    </source>
</reference>
<evidence type="ECO:0000313" key="3">
    <source>
        <dbReference type="Proteomes" id="UP000298663"/>
    </source>
</evidence>
<dbReference type="InterPro" id="IPR016187">
    <property type="entry name" value="CTDL_fold"/>
</dbReference>
<feature type="domain" description="C-type lectin" evidence="1">
    <location>
        <begin position="108"/>
        <end position="213"/>
    </location>
</feature>
<dbReference type="SUPFAM" id="SSF56436">
    <property type="entry name" value="C-type lectin-like"/>
    <property type="match status" value="1"/>
</dbReference>
<accession>A0A4U5M3J7</accession>
<gene>
    <name evidence="2" type="ORF">L596_027130</name>
</gene>
<dbReference type="InterPro" id="IPR016186">
    <property type="entry name" value="C-type_lectin-like/link_sf"/>
</dbReference>
<comment type="caution">
    <text evidence="2">The sequence shown here is derived from an EMBL/GenBank/DDBJ whole genome shotgun (WGS) entry which is preliminary data.</text>
</comment>
<keyword evidence="3" id="KW-1185">Reference proteome</keyword>
<proteinExistence type="predicted"/>
<dbReference type="SMART" id="SM00034">
    <property type="entry name" value="CLECT"/>
    <property type="match status" value="1"/>
</dbReference>